<proteinExistence type="predicted"/>
<organism evidence="2 3">
    <name type="scientific">Caenorhabditis nigoni</name>
    <dbReference type="NCBI Taxonomy" id="1611254"/>
    <lineage>
        <taxon>Eukaryota</taxon>
        <taxon>Metazoa</taxon>
        <taxon>Ecdysozoa</taxon>
        <taxon>Nematoda</taxon>
        <taxon>Chromadorea</taxon>
        <taxon>Rhabditida</taxon>
        <taxon>Rhabditina</taxon>
        <taxon>Rhabditomorpha</taxon>
        <taxon>Rhabditoidea</taxon>
        <taxon>Rhabditidae</taxon>
        <taxon>Peloderinae</taxon>
        <taxon>Caenorhabditis</taxon>
    </lineage>
</organism>
<feature type="region of interest" description="Disordered" evidence="1">
    <location>
        <begin position="149"/>
        <end position="168"/>
    </location>
</feature>
<keyword evidence="3" id="KW-1185">Reference proteome</keyword>
<evidence type="ECO:0000256" key="1">
    <source>
        <dbReference type="SAM" id="MobiDB-lite"/>
    </source>
</evidence>
<dbReference type="Proteomes" id="UP000230233">
    <property type="component" value="Chromosome II"/>
</dbReference>
<protein>
    <submittedName>
        <fullName evidence="2">Uncharacterized protein</fullName>
    </submittedName>
</protein>
<evidence type="ECO:0000313" key="2">
    <source>
        <dbReference type="EMBL" id="PIC47901.1"/>
    </source>
</evidence>
<reference evidence="3" key="1">
    <citation type="submission" date="2017-10" db="EMBL/GenBank/DDBJ databases">
        <title>Rapid genome shrinkage in a self-fertile nematode reveals novel sperm competition proteins.</title>
        <authorList>
            <person name="Yin D."/>
            <person name="Schwarz E.M."/>
            <person name="Thomas C.G."/>
            <person name="Felde R.L."/>
            <person name="Korf I.F."/>
            <person name="Cutter A.D."/>
            <person name="Schartner C.M."/>
            <person name="Ralston E.J."/>
            <person name="Meyer B.J."/>
            <person name="Haag E.S."/>
        </authorList>
    </citation>
    <scope>NUCLEOTIDE SEQUENCE [LARGE SCALE GENOMIC DNA]</scope>
    <source>
        <strain evidence="3">JU1422</strain>
    </source>
</reference>
<dbReference type="EMBL" id="PDUG01000002">
    <property type="protein sequence ID" value="PIC47901.1"/>
    <property type="molecule type" value="Genomic_DNA"/>
</dbReference>
<dbReference type="OrthoDB" id="5900371at2759"/>
<accession>A0A2G5V8B6</accession>
<name>A0A2G5V8B6_9PELO</name>
<gene>
    <name evidence="2" type="primary">Cnig_chr_II.g7080</name>
    <name evidence="2" type="ORF">B9Z55_007080</name>
</gene>
<sequence length="168" mass="19093">MGTMIAMRRRMRKRKTRMLTISVMEIEVVRDEFEDQGVVPELSLQASIEKAVRKATREMRTEIRALQNEVSHLKMRNFVADGFTRPGSGKINSAEFNVELYKTCLQDHFVRNPALLLAGMNQAVGMQLAPGVGLPLVQGAEQLPHQLRPQMESKELKKMSKKKRISTT</sequence>
<evidence type="ECO:0000313" key="3">
    <source>
        <dbReference type="Proteomes" id="UP000230233"/>
    </source>
</evidence>
<feature type="compositionally biased region" description="Basic residues" evidence="1">
    <location>
        <begin position="159"/>
        <end position="168"/>
    </location>
</feature>
<dbReference type="AlphaFoldDB" id="A0A2G5V8B6"/>
<comment type="caution">
    <text evidence="2">The sequence shown here is derived from an EMBL/GenBank/DDBJ whole genome shotgun (WGS) entry which is preliminary data.</text>
</comment>